<organism evidence="1">
    <name type="scientific">Anguilla anguilla</name>
    <name type="common">European freshwater eel</name>
    <name type="synonym">Muraena anguilla</name>
    <dbReference type="NCBI Taxonomy" id="7936"/>
    <lineage>
        <taxon>Eukaryota</taxon>
        <taxon>Metazoa</taxon>
        <taxon>Chordata</taxon>
        <taxon>Craniata</taxon>
        <taxon>Vertebrata</taxon>
        <taxon>Euteleostomi</taxon>
        <taxon>Actinopterygii</taxon>
        <taxon>Neopterygii</taxon>
        <taxon>Teleostei</taxon>
        <taxon>Anguilliformes</taxon>
        <taxon>Anguillidae</taxon>
        <taxon>Anguilla</taxon>
    </lineage>
</organism>
<name>A0A0E9TTX5_ANGAN</name>
<accession>A0A0E9TTX5</accession>
<proteinExistence type="predicted"/>
<dbReference type="EMBL" id="GBXM01051675">
    <property type="protein sequence ID" value="JAH56902.1"/>
    <property type="molecule type" value="Transcribed_RNA"/>
</dbReference>
<reference evidence="1" key="2">
    <citation type="journal article" date="2015" name="Fish Shellfish Immunol.">
        <title>Early steps in the European eel (Anguilla anguilla)-Vibrio vulnificus interaction in the gills: Role of the RtxA13 toxin.</title>
        <authorList>
            <person name="Callol A."/>
            <person name="Pajuelo D."/>
            <person name="Ebbesson L."/>
            <person name="Teles M."/>
            <person name="MacKenzie S."/>
            <person name="Amaro C."/>
        </authorList>
    </citation>
    <scope>NUCLEOTIDE SEQUENCE</scope>
</reference>
<reference evidence="1" key="1">
    <citation type="submission" date="2014-11" db="EMBL/GenBank/DDBJ databases">
        <authorList>
            <person name="Amaro Gonzalez C."/>
        </authorList>
    </citation>
    <scope>NUCLEOTIDE SEQUENCE</scope>
</reference>
<protein>
    <submittedName>
        <fullName evidence="1">Uncharacterized protein</fullName>
    </submittedName>
</protein>
<sequence length="38" mass="4240">MKYLPLYFQKRVHLCGAVCSLCGTATVHTNALEQDSLQ</sequence>
<evidence type="ECO:0000313" key="1">
    <source>
        <dbReference type="EMBL" id="JAH56902.1"/>
    </source>
</evidence>
<dbReference type="AlphaFoldDB" id="A0A0E9TTX5"/>